<reference evidence="3" key="1">
    <citation type="journal article" date="2019" name="Curr. Biol.">
        <title>Genome Sequence of Striga asiatica Provides Insight into the Evolution of Plant Parasitism.</title>
        <authorList>
            <person name="Yoshida S."/>
            <person name="Kim S."/>
            <person name="Wafula E.K."/>
            <person name="Tanskanen J."/>
            <person name="Kim Y.M."/>
            <person name="Honaas L."/>
            <person name="Yang Z."/>
            <person name="Spallek T."/>
            <person name="Conn C.E."/>
            <person name="Ichihashi Y."/>
            <person name="Cheong K."/>
            <person name="Cui S."/>
            <person name="Der J.P."/>
            <person name="Gundlach H."/>
            <person name="Jiao Y."/>
            <person name="Hori C."/>
            <person name="Ishida J.K."/>
            <person name="Kasahara H."/>
            <person name="Kiba T."/>
            <person name="Kim M.S."/>
            <person name="Koo N."/>
            <person name="Laohavisit A."/>
            <person name="Lee Y.H."/>
            <person name="Lumba S."/>
            <person name="McCourt P."/>
            <person name="Mortimer J.C."/>
            <person name="Mutuku J.M."/>
            <person name="Nomura T."/>
            <person name="Sasaki-Sekimoto Y."/>
            <person name="Seto Y."/>
            <person name="Wang Y."/>
            <person name="Wakatake T."/>
            <person name="Sakakibara H."/>
            <person name="Demura T."/>
            <person name="Yamaguchi S."/>
            <person name="Yoneyama K."/>
            <person name="Manabe R.I."/>
            <person name="Nelson D.C."/>
            <person name="Schulman A.H."/>
            <person name="Timko M.P."/>
            <person name="dePamphilis C.W."/>
            <person name="Choi D."/>
            <person name="Shirasu K."/>
        </authorList>
    </citation>
    <scope>NUCLEOTIDE SEQUENCE [LARGE SCALE GENOMIC DNA]</scope>
    <source>
        <strain evidence="3">cv. UVA1</strain>
    </source>
</reference>
<proteinExistence type="predicted"/>
<feature type="region of interest" description="Disordered" evidence="1">
    <location>
        <begin position="312"/>
        <end position="345"/>
    </location>
</feature>
<evidence type="ECO:0000313" key="2">
    <source>
        <dbReference type="EMBL" id="GER54235.1"/>
    </source>
</evidence>
<gene>
    <name evidence="2" type="ORF">STAS_31808</name>
</gene>
<dbReference type="OrthoDB" id="721868at2759"/>
<evidence type="ECO:0000256" key="1">
    <source>
        <dbReference type="SAM" id="MobiDB-lite"/>
    </source>
</evidence>
<organism evidence="2 3">
    <name type="scientific">Striga asiatica</name>
    <name type="common">Asiatic witchweed</name>
    <name type="synonym">Buchnera asiatica</name>
    <dbReference type="NCBI Taxonomy" id="4170"/>
    <lineage>
        <taxon>Eukaryota</taxon>
        <taxon>Viridiplantae</taxon>
        <taxon>Streptophyta</taxon>
        <taxon>Embryophyta</taxon>
        <taxon>Tracheophyta</taxon>
        <taxon>Spermatophyta</taxon>
        <taxon>Magnoliopsida</taxon>
        <taxon>eudicotyledons</taxon>
        <taxon>Gunneridae</taxon>
        <taxon>Pentapetalae</taxon>
        <taxon>asterids</taxon>
        <taxon>lamiids</taxon>
        <taxon>Lamiales</taxon>
        <taxon>Orobanchaceae</taxon>
        <taxon>Buchnereae</taxon>
        <taxon>Striga</taxon>
    </lineage>
</organism>
<sequence length="491" mass="54385">MKRCSYSCEFKAREYMAFVVVSTTIHEPLPLFRHLGTTKLRHLRRDPTPDQGPVQPLKKRVLLSLSSPSPSPSPSPSYWAPSPEARGSNLVPKSSPWGFPGTSGSSRPRLPEYSHCTTPCTVSFRTEARTGEPQTIDLELDTKLGPVMNQPEHETITTRIPNTCCHRTPAPEAVPHTGSKPSSAPRKTAAPVSVPSLFSGSFTRSPRIRSRAWKLTIGLSGNLRPFNTTFARVSSLHDPLNGVLPYRSSYSKTPNVHQSTELPCPSPLMISGAKYSWVPTNELDRALERARAWASACSLRARAAPGRIFGPKQESWHEGPAQKGSMQLEPAHGPEMRGGSRDGPVDLTRGEVEIREHDVAVFTDEDVFGLEVSVDYAEHVKVLEGEKDLGYIESARTTNCETNDLERFGCCFCLRTCKSPPGQNSITKHDKLSERRQKRVVEHSKNLPLCLSPPFCANQLSQIHSTYIPRAKLSEQVKMTQPQETILLSYS</sequence>
<name>A0A5A7R930_STRAF</name>
<keyword evidence="3" id="KW-1185">Reference proteome</keyword>
<feature type="compositionally biased region" description="Basic and acidic residues" evidence="1">
    <location>
        <begin position="332"/>
        <end position="345"/>
    </location>
</feature>
<feature type="region of interest" description="Disordered" evidence="1">
    <location>
        <begin position="169"/>
        <end position="191"/>
    </location>
</feature>
<accession>A0A5A7R930</accession>
<dbReference type="EMBL" id="BKCP01011070">
    <property type="protein sequence ID" value="GER54235.1"/>
    <property type="molecule type" value="Genomic_DNA"/>
</dbReference>
<evidence type="ECO:0000313" key="3">
    <source>
        <dbReference type="Proteomes" id="UP000325081"/>
    </source>
</evidence>
<protein>
    <submittedName>
        <fullName evidence="2">NADH-quinone oxidoreductase subunit I</fullName>
    </submittedName>
</protein>
<dbReference type="Proteomes" id="UP000325081">
    <property type="component" value="Unassembled WGS sequence"/>
</dbReference>
<feature type="region of interest" description="Disordered" evidence="1">
    <location>
        <begin position="64"/>
        <end position="112"/>
    </location>
</feature>
<feature type="non-terminal residue" evidence="2">
    <location>
        <position position="491"/>
    </location>
</feature>
<dbReference type="AlphaFoldDB" id="A0A5A7R930"/>
<comment type="caution">
    <text evidence="2">The sequence shown here is derived from an EMBL/GenBank/DDBJ whole genome shotgun (WGS) entry which is preliminary data.</text>
</comment>